<name>A0A444Y2W6_ARAHY</name>
<reference evidence="2 3" key="1">
    <citation type="submission" date="2019-01" db="EMBL/GenBank/DDBJ databases">
        <title>Sequencing of cultivated peanut Arachis hypogaea provides insights into genome evolution and oil improvement.</title>
        <authorList>
            <person name="Chen X."/>
        </authorList>
    </citation>
    <scope>NUCLEOTIDE SEQUENCE [LARGE SCALE GENOMIC DNA]</scope>
    <source>
        <strain evidence="3">cv. Fuhuasheng</strain>
        <tissue evidence="2">Leaves</tissue>
    </source>
</reference>
<dbReference type="EMBL" id="SDMP01000018">
    <property type="protein sequence ID" value="RYQ96250.1"/>
    <property type="molecule type" value="Genomic_DNA"/>
</dbReference>
<gene>
    <name evidence="2" type="ORF">Ahy_B08g091934</name>
</gene>
<sequence length="92" mass="10227">MYAADMNLGIREGKKKRVLETKNFQLAAHLYSMLTYTLEQNSTFDKPSATEAFKEGETELSPRNTSNKAEATFVDSIVASTADGRPCEETET</sequence>
<evidence type="ECO:0000313" key="3">
    <source>
        <dbReference type="Proteomes" id="UP000289738"/>
    </source>
</evidence>
<feature type="region of interest" description="Disordered" evidence="1">
    <location>
        <begin position="48"/>
        <end position="68"/>
    </location>
</feature>
<comment type="caution">
    <text evidence="2">The sequence shown here is derived from an EMBL/GenBank/DDBJ whole genome shotgun (WGS) entry which is preliminary data.</text>
</comment>
<proteinExistence type="predicted"/>
<evidence type="ECO:0000256" key="1">
    <source>
        <dbReference type="SAM" id="MobiDB-lite"/>
    </source>
</evidence>
<organism evidence="2 3">
    <name type="scientific">Arachis hypogaea</name>
    <name type="common">Peanut</name>
    <dbReference type="NCBI Taxonomy" id="3818"/>
    <lineage>
        <taxon>Eukaryota</taxon>
        <taxon>Viridiplantae</taxon>
        <taxon>Streptophyta</taxon>
        <taxon>Embryophyta</taxon>
        <taxon>Tracheophyta</taxon>
        <taxon>Spermatophyta</taxon>
        <taxon>Magnoliopsida</taxon>
        <taxon>eudicotyledons</taxon>
        <taxon>Gunneridae</taxon>
        <taxon>Pentapetalae</taxon>
        <taxon>rosids</taxon>
        <taxon>fabids</taxon>
        <taxon>Fabales</taxon>
        <taxon>Fabaceae</taxon>
        <taxon>Papilionoideae</taxon>
        <taxon>50 kb inversion clade</taxon>
        <taxon>dalbergioids sensu lato</taxon>
        <taxon>Dalbergieae</taxon>
        <taxon>Pterocarpus clade</taxon>
        <taxon>Arachis</taxon>
    </lineage>
</organism>
<evidence type="ECO:0000313" key="2">
    <source>
        <dbReference type="EMBL" id="RYQ96250.1"/>
    </source>
</evidence>
<accession>A0A444Y2W6</accession>
<dbReference type="AlphaFoldDB" id="A0A444Y2W6"/>
<protein>
    <submittedName>
        <fullName evidence="2">Uncharacterized protein</fullName>
    </submittedName>
</protein>
<keyword evidence="3" id="KW-1185">Reference proteome</keyword>
<dbReference type="Proteomes" id="UP000289738">
    <property type="component" value="Chromosome B08"/>
</dbReference>